<proteinExistence type="predicted"/>
<dbReference type="AlphaFoldDB" id="A0A7J9RV91"/>
<dbReference type="EMBL" id="JACHFY010000029">
    <property type="protein sequence ID" value="MBB5254903.1"/>
    <property type="molecule type" value="Genomic_DNA"/>
</dbReference>
<evidence type="ECO:0000313" key="2">
    <source>
        <dbReference type="Proteomes" id="UP000582213"/>
    </source>
</evidence>
<sequence>MIYSVGDRDERAFSEVKRYLPDGGVWVSDDYKLRDHTIVSPVNPNECLPMA</sequence>
<accession>A0A7J9RV91</accession>
<reference evidence="1 2" key="1">
    <citation type="submission" date="2020-08" db="EMBL/GenBank/DDBJ databases">
        <title>Genomic Encyclopedia of Type Strains, Phase IV (KMG-IV): sequencing the most valuable type-strain genomes for metagenomic binning, comparative biology and taxonomic classification.</title>
        <authorList>
            <person name="Goeker M."/>
        </authorList>
    </citation>
    <scope>NUCLEOTIDE SEQUENCE [LARGE SCALE GENOMIC DNA]</scope>
    <source>
        <strain evidence="1 2">DSM 12421</strain>
    </source>
</reference>
<dbReference type="Proteomes" id="UP000582213">
    <property type="component" value="Unassembled WGS sequence"/>
</dbReference>
<gene>
    <name evidence="1" type="ORF">HNQ62_002677</name>
</gene>
<evidence type="ECO:0000313" key="1">
    <source>
        <dbReference type="EMBL" id="MBB5254903.1"/>
    </source>
</evidence>
<organism evidence="1 2">
    <name type="scientific">Sulfurisphaera ohwakuensis</name>
    <dbReference type="NCBI Taxonomy" id="69656"/>
    <lineage>
        <taxon>Archaea</taxon>
        <taxon>Thermoproteota</taxon>
        <taxon>Thermoprotei</taxon>
        <taxon>Sulfolobales</taxon>
        <taxon>Sulfolobaceae</taxon>
        <taxon>Sulfurisphaera</taxon>
    </lineage>
</organism>
<protein>
    <submittedName>
        <fullName evidence="1">Uncharacterized protein</fullName>
    </submittedName>
</protein>
<comment type="caution">
    <text evidence="1">The sequence shown here is derived from an EMBL/GenBank/DDBJ whole genome shotgun (WGS) entry which is preliminary data.</text>
</comment>
<name>A0A7J9RV91_SULOH</name>